<proteinExistence type="predicted"/>
<keyword evidence="3" id="KW-0378">Hydrolase</keyword>
<evidence type="ECO:0000313" key="5">
    <source>
        <dbReference type="EMBL" id="CCH61314.1"/>
    </source>
</evidence>
<dbReference type="RefSeq" id="XP_004180833.1">
    <property type="nucleotide sequence ID" value="XM_004180785.1"/>
</dbReference>
<dbReference type="GO" id="GO:0006574">
    <property type="term" value="P:L-valine catabolic process"/>
    <property type="evidence" value="ECO:0007669"/>
    <property type="project" value="TreeGrafter"/>
</dbReference>
<dbReference type="GO" id="GO:0003860">
    <property type="term" value="F:3-hydroxyisobutyryl-CoA hydrolase activity"/>
    <property type="evidence" value="ECO:0007669"/>
    <property type="project" value="UniProtKB-EC"/>
</dbReference>
<evidence type="ECO:0000313" key="6">
    <source>
        <dbReference type="Proteomes" id="UP000002866"/>
    </source>
</evidence>
<dbReference type="GO" id="GO:0003735">
    <property type="term" value="F:structural constituent of ribosome"/>
    <property type="evidence" value="ECO:0007669"/>
    <property type="project" value="EnsemblFungi"/>
</dbReference>
<dbReference type="GO" id="GO:0005763">
    <property type="term" value="C:mitochondrial small ribosomal subunit"/>
    <property type="evidence" value="ECO:0007669"/>
    <property type="project" value="EnsemblFungi"/>
</dbReference>
<dbReference type="eggNOG" id="KOG1684">
    <property type="taxonomic scope" value="Eukaryota"/>
</dbReference>
<dbReference type="PANTHER" id="PTHR43176">
    <property type="entry name" value="3-HYDROXYISOBUTYRYL-COA HYDROLASE-RELATED"/>
    <property type="match status" value="1"/>
</dbReference>
<dbReference type="AlphaFoldDB" id="I2H4L2"/>
<dbReference type="CDD" id="cd06558">
    <property type="entry name" value="crotonase-like"/>
    <property type="match status" value="1"/>
</dbReference>
<dbReference type="InterPro" id="IPR029045">
    <property type="entry name" value="ClpP/crotonase-like_dom_sf"/>
</dbReference>
<accession>I2H4L2</accession>
<dbReference type="KEGG" id="tbl:TBLA_0E02580"/>
<dbReference type="InterPro" id="IPR045004">
    <property type="entry name" value="ECH_dom"/>
</dbReference>
<evidence type="ECO:0000256" key="2">
    <source>
        <dbReference type="ARBA" id="ARBA00011915"/>
    </source>
</evidence>
<dbReference type="EMBL" id="HE806320">
    <property type="protein sequence ID" value="CCH61314.1"/>
    <property type="molecule type" value="Genomic_DNA"/>
</dbReference>
<dbReference type="PANTHER" id="PTHR43176:SF3">
    <property type="entry name" value="3-HYDROXYISOBUTYRYL-COA HYDROLASE, MITOCHONDRIAL"/>
    <property type="match status" value="1"/>
</dbReference>
<organism evidence="5 6">
    <name type="scientific">Henningerozyma blattae (strain ATCC 34711 / CBS 6284 / DSM 70876 / NBRC 10599 / NRRL Y-10934 / UCD 77-7)</name>
    <name type="common">Yeast</name>
    <name type="synonym">Tetrapisispora blattae</name>
    <dbReference type="NCBI Taxonomy" id="1071380"/>
    <lineage>
        <taxon>Eukaryota</taxon>
        <taxon>Fungi</taxon>
        <taxon>Dikarya</taxon>
        <taxon>Ascomycota</taxon>
        <taxon>Saccharomycotina</taxon>
        <taxon>Saccharomycetes</taxon>
        <taxon>Saccharomycetales</taxon>
        <taxon>Saccharomycetaceae</taxon>
        <taxon>Henningerozyma</taxon>
    </lineage>
</organism>
<comment type="catalytic activity">
    <reaction evidence="1">
        <text>3-hydroxy-2-methylpropanoyl-CoA + H2O = 3-hydroxy-2-methylpropanoate + CoA + H(+)</text>
        <dbReference type="Rhea" id="RHEA:20888"/>
        <dbReference type="ChEBI" id="CHEBI:11805"/>
        <dbReference type="ChEBI" id="CHEBI:15377"/>
        <dbReference type="ChEBI" id="CHEBI:15378"/>
        <dbReference type="ChEBI" id="CHEBI:57287"/>
        <dbReference type="ChEBI" id="CHEBI:57340"/>
        <dbReference type="EC" id="3.1.2.4"/>
    </reaction>
</comment>
<dbReference type="EC" id="3.1.2.4" evidence="2"/>
<dbReference type="OMA" id="CIWNGYA"/>
<dbReference type="STRING" id="1071380.I2H4L2"/>
<dbReference type="SUPFAM" id="SSF52096">
    <property type="entry name" value="ClpP/crotonase"/>
    <property type="match status" value="1"/>
</dbReference>
<dbReference type="Pfam" id="PF16113">
    <property type="entry name" value="ECH_2"/>
    <property type="match status" value="1"/>
</dbReference>
<dbReference type="InParanoid" id="I2H4L2"/>
<sequence>MLGRSIASKPRFIRAILNTKRAMSVLYTVQDTARVVTLNRVQKLNALNYEMCKSMFDTLEEYSKSDAAQLIVLKSANQPRSLCAGGDVASVAALNLNGETDKAIDVFQSEYSLNYQFATYDKPIVVFMDGITMGGGVGLSIHTPFRVATENTKWAMPEMDIGFFPDVGTSFALPRILTVANKESQLALYLCLTGDLISGADCYYLGLASHYVPHDNLDDLQKRLGELIKGKYKNKDFYSIVSSAIEEFSTPLPKTFKPFLTVDKLDVIDKCFKLSDATTSKSIISTLQDYSGTEEANQFRTAILDKLLVKSPTSMELAIKLIRTNGTDDIQSALSRDLITAANMCIEESSNPASQVEFSRSTKHKLLDKIKTPYPWTTKIDSVSTDFVNSLLTPRPSIPVSLWKNRANCTWREYPYHWKYQLPSENVIEQYITNKKNTYGVDNLPKEEVVDYFSKVNKITKDKLGIKQYISFIVDRLYNNSRS</sequence>
<evidence type="ECO:0000259" key="4">
    <source>
        <dbReference type="Pfam" id="PF16113"/>
    </source>
</evidence>
<dbReference type="FunFam" id="3.90.226.10:FF:000080">
    <property type="entry name" value="3-hydroxyisobutyryl-CoA hydrolase, mitochondrial"/>
    <property type="match status" value="1"/>
</dbReference>
<dbReference type="HOGENOM" id="CLU_009834_22_0_1"/>
<reference evidence="5 6" key="1">
    <citation type="journal article" date="2011" name="Proc. Natl. Acad. Sci. U.S.A.">
        <title>Evolutionary erosion of yeast sex chromosomes by mating-type switching accidents.</title>
        <authorList>
            <person name="Gordon J.L."/>
            <person name="Armisen D."/>
            <person name="Proux-Wera E."/>
            <person name="Oheigeartaigh S.S."/>
            <person name="Byrne K.P."/>
            <person name="Wolfe K.H."/>
        </authorList>
    </citation>
    <scope>NUCLEOTIDE SEQUENCE [LARGE SCALE GENOMIC DNA]</scope>
    <source>
        <strain evidence="6">ATCC 34711 / CBS 6284 / DSM 70876 / NBRC 10599 / NRRL Y-10934 / UCD 77-7</strain>
    </source>
</reference>
<keyword evidence="6" id="KW-1185">Reference proteome</keyword>
<evidence type="ECO:0000256" key="3">
    <source>
        <dbReference type="ARBA" id="ARBA00022801"/>
    </source>
</evidence>
<protein>
    <recommendedName>
        <fullName evidence="2">3-hydroxyisobutyryl-CoA hydrolase</fullName>
        <ecNumber evidence="2">3.1.2.4</ecNumber>
    </recommendedName>
</protein>
<gene>
    <name evidence="5" type="primary">TBLA0E02580</name>
    <name evidence="5" type="ORF">TBLA_0E02580</name>
</gene>
<dbReference type="FunCoup" id="I2H4L2">
    <property type="interactions" value="754"/>
</dbReference>
<dbReference type="GeneID" id="14496387"/>
<name>I2H4L2_HENB6</name>
<dbReference type="InterPro" id="IPR032259">
    <property type="entry name" value="HIBYL-CoA-H"/>
</dbReference>
<dbReference type="Gene3D" id="3.90.226.10">
    <property type="entry name" value="2-enoyl-CoA Hydratase, Chain A, domain 1"/>
    <property type="match status" value="1"/>
</dbReference>
<feature type="domain" description="Enoyl-CoA hydratase/isomerase" evidence="4">
    <location>
        <begin position="34"/>
        <end position="391"/>
    </location>
</feature>
<evidence type="ECO:0000256" key="1">
    <source>
        <dbReference type="ARBA" id="ARBA00001709"/>
    </source>
</evidence>
<dbReference type="Proteomes" id="UP000002866">
    <property type="component" value="Chromosome 5"/>
</dbReference>
<dbReference type="OrthoDB" id="1737613at2759"/>